<gene>
    <name evidence="13" type="ORF">GCK72_002347</name>
</gene>
<evidence type="ECO:0000256" key="8">
    <source>
        <dbReference type="ARBA" id="ARBA00023136"/>
    </source>
</evidence>
<keyword evidence="7 10" id="KW-1133">Transmembrane helix</keyword>
<dbReference type="GO" id="GO:0007219">
    <property type="term" value="P:Notch signaling pathway"/>
    <property type="evidence" value="ECO:0007669"/>
    <property type="project" value="UniProtKB-KW"/>
</dbReference>
<name>A0A6A5HRH9_CAERE</name>
<dbReference type="GeneID" id="9810189"/>
<evidence type="ECO:0000313" key="13">
    <source>
        <dbReference type="EMBL" id="KAF1770528.1"/>
    </source>
</evidence>
<dbReference type="SUPFAM" id="SSF53187">
    <property type="entry name" value="Zn-dependent exopeptidases"/>
    <property type="match status" value="1"/>
</dbReference>
<dbReference type="Proteomes" id="UP000483820">
    <property type="component" value="Chromosome I"/>
</dbReference>
<comment type="subcellular location">
    <subcellularLocation>
        <location evidence="1">Membrane</location>
        <topology evidence="1">Single-pass type I membrane protein</topology>
    </subcellularLocation>
</comment>
<evidence type="ECO:0000256" key="1">
    <source>
        <dbReference type="ARBA" id="ARBA00004479"/>
    </source>
</evidence>
<dbReference type="CTD" id="9810189"/>
<dbReference type="InterPro" id="IPR041084">
    <property type="entry name" value="Ncstrn_small"/>
</dbReference>
<dbReference type="PANTHER" id="PTHR21092">
    <property type="entry name" value="NICASTRIN"/>
    <property type="match status" value="1"/>
</dbReference>
<evidence type="ECO:0000256" key="4">
    <source>
        <dbReference type="ARBA" id="ARBA00022692"/>
    </source>
</evidence>
<dbReference type="GO" id="GO:0060581">
    <property type="term" value="P:cell fate commitment involved in pattern specification"/>
    <property type="evidence" value="ECO:0007669"/>
    <property type="project" value="EnsemblMetazoa"/>
</dbReference>
<evidence type="ECO:0000256" key="2">
    <source>
        <dbReference type="ARBA" id="ARBA00007717"/>
    </source>
</evidence>
<dbReference type="AlphaFoldDB" id="A0A6A5HRH9"/>
<evidence type="ECO:0000256" key="3">
    <source>
        <dbReference type="ARBA" id="ARBA00015303"/>
    </source>
</evidence>
<dbReference type="GO" id="GO:0160094">
    <property type="term" value="P:nematode pharynx development"/>
    <property type="evidence" value="ECO:0007669"/>
    <property type="project" value="EnsemblMetazoa"/>
</dbReference>
<evidence type="ECO:0000256" key="7">
    <source>
        <dbReference type="ARBA" id="ARBA00022989"/>
    </source>
</evidence>
<feature type="chain" id="PRO_5025601406" description="Nicastrin" evidence="11">
    <location>
        <begin position="17"/>
        <end position="722"/>
    </location>
</feature>
<dbReference type="GO" id="GO:0018991">
    <property type="term" value="P:egg-laying behavior"/>
    <property type="evidence" value="ECO:0007669"/>
    <property type="project" value="EnsemblMetazoa"/>
</dbReference>
<dbReference type="GO" id="GO:0016485">
    <property type="term" value="P:protein processing"/>
    <property type="evidence" value="ECO:0007669"/>
    <property type="project" value="InterPro"/>
</dbReference>
<keyword evidence="8 10" id="KW-0472">Membrane</keyword>
<dbReference type="GO" id="GO:0005886">
    <property type="term" value="C:plasma membrane"/>
    <property type="evidence" value="ECO:0007669"/>
    <property type="project" value="EnsemblMetazoa"/>
</dbReference>
<dbReference type="RefSeq" id="XP_003111938.2">
    <property type="nucleotide sequence ID" value="XM_003111890.2"/>
</dbReference>
<keyword evidence="9" id="KW-0325">Glycoprotein</keyword>
<feature type="signal peptide" evidence="11">
    <location>
        <begin position="1"/>
        <end position="16"/>
    </location>
</feature>
<evidence type="ECO:0000256" key="5">
    <source>
        <dbReference type="ARBA" id="ARBA00022729"/>
    </source>
</evidence>
<dbReference type="GO" id="GO:0007220">
    <property type="term" value="P:Notch receptor processing"/>
    <property type="evidence" value="ECO:0007669"/>
    <property type="project" value="TreeGrafter"/>
</dbReference>
<organism evidence="13 14">
    <name type="scientific">Caenorhabditis remanei</name>
    <name type="common">Caenorhabditis vulgaris</name>
    <dbReference type="NCBI Taxonomy" id="31234"/>
    <lineage>
        <taxon>Eukaryota</taxon>
        <taxon>Metazoa</taxon>
        <taxon>Ecdysozoa</taxon>
        <taxon>Nematoda</taxon>
        <taxon>Chromadorea</taxon>
        <taxon>Rhabditida</taxon>
        <taxon>Rhabditina</taxon>
        <taxon>Rhabditomorpha</taxon>
        <taxon>Rhabditoidea</taxon>
        <taxon>Rhabditidae</taxon>
        <taxon>Peloderinae</taxon>
        <taxon>Caenorhabditis</taxon>
    </lineage>
</organism>
<protein>
    <recommendedName>
        <fullName evidence="3">Nicastrin</fullName>
    </recommendedName>
</protein>
<comment type="caution">
    <text evidence="13">The sequence shown here is derived from an EMBL/GenBank/DDBJ whole genome shotgun (WGS) entry which is preliminary data.</text>
</comment>
<dbReference type="KEGG" id="crq:GCK72_002347"/>
<accession>A0A6A5HRH9</accession>
<evidence type="ECO:0000259" key="12">
    <source>
        <dbReference type="Pfam" id="PF18266"/>
    </source>
</evidence>
<dbReference type="GO" id="GO:0048598">
    <property type="term" value="P:embryonic morphogenesis"/>
    <property type="evidence" value="ECO:0007669"/>
    <property type="project" value="EnsemblMetazoa"/>
</dbReference>
<evidence type="ECO:0000256" key="10">
    <source>
        <dbReference type="SAM" id="Phobius"/>
    </source>
</evidence>
<evidence type="ECO:0000313" key="14">
    <source>
        <dbReference type="Proteomes" id="UP000483820"/>
    </source>
</evidence>
<keyword evidence="6" id="KW-0914">Notch signaling pathway</keyword>
<dbReference type="InterPro" id="IPR008710">
    <property type="entry name" value="Nicastrin"/>
</dbReference>
<evidence type="ECO:0000256" key="11">
    <source>
        <dbReference type="SAM" id="SignalP"/>
    </source>
</evidence>
<dbReference type="EMBL" id="WUAV01000001">
    <property type="protein sequence ID" value="KAF1770528.1"/>
    <property type="molecule type" value="Genomic_DNA"/>
</dbReference>
<dbReference type="PANTHER" id="PTHR21092:SF0">
    <property type="entry name" value="NICASTRIN"/>
    <property type="match status" value="1"/>
</dbReference>
<keyword evidence="5 11" id="KW-0732">Signal</keyword>
<comment type="similarity">
    <text evidence="2">Belongs to the nicastrin family.</text>
</comment>
<sequence>MKSWLAIVLLIGGVRCDGFSDQVFKTLYIGEGNACYRTFNKTHEFGCQATKENENGLIVRIDKQEDFENLESCWRALYPAFNGKFWALLPVNLIGRNTISLLKSSECLAGVILYNSPQPQHPEEEITSASHDADCPNAASDYYFQNKKEEYCKRKINSGGSITRDGLMRTDWRIQMVFIDKSDDLSVIERCHSLFNIPKENGTTGYPYCGMSFRLANMAAGNSEICNRRGKSKAKLFQANFDSGEVPQICGAMHSDNIFAFPTPIPSSRSNETMNSSKYMMITSRMDSFGMIPEISVGEVSVLTSIISVIAAARSMGTQLEKWQKASNASNKNVFFAFFNGESLDYIGSGAAAYQMGKDIFPQRNIRSDIVRIHPIHVNEIDYVLEVQQIGVSKGRKYYVHVDGERYDKNKTSTNKLIDRIERGLRSHGFDLEKLTDSVTRVPPASWHSFAKTDPTVQSLLIAPFKEEYEYRRINSILDKNQWTNDEKEKAIQEIEAVATSILAASADYVGLETDDVVAKVDKALIATLFDCLIVSNFWFDCDFMKKLDGDRYHKLFNSYGFNEKSTYISMETHTAFPTVLHWLTIFALGSDKETLNVKSETSCSHLGEFQAMYTYTWQPSPYTGNFSCLKSSIGKKVMVSPAVDPYTPEEEMNTRYSTWMESVYVIESVNLYLMEDTSFEYTMLIIAVLSALLSIFAVGRCSESTFIVDEGEPAAEGGEPL</sequence>
<evidence type="ECO:0000256" key="9">
    <source>
        <dbReference type="ARBA" id="ARBA00023180"/>
    </source>
</evidence>
<reference evidence="13 14" key="1">
    <citation type="submission" date="2019-12" db="EMBL/GenBank/DDBJ databases">
        <title>Chromosome-level assembly of the Caenorhabditis remanei genome.</title>
        <authorList>
            <person name="Teterina A.A."/>
            <person name="Willis J.H."/>
            <person name="Phillips P.C."/>
        </authorList>
    </citation>
    <scope>NUCLEOTIDE SEQUENCE [LARGE SCALE GENOMIC DNA]</scope>
    <source>
        <strain evidence="13 14">PX506</strain>
        <tissue evidence="13">Whole organism</tissue>
    </source>
</reference>
<dbReference type="Pfam" id="PF18266">
    <property type="entry name" value="Ncstrn_small"/>
    <property type="match status" value="1"/>
</dbReference>
<dbReference type="Gene3D" id="3.40.630.10">
    <property type="entry name" value="Zn peptidases"/>
    <property type="match status" value="1"/>
</dbReference>
<evidence type="ECO:0000256" key="6">
    <source>
        <dbReference type="ARBA" id="ARBA00022976"/>
    </source>
</evidence>
<dbReference type="Pfam" id="PF05450">
    <property type="entry name" value="Nicastrin"/>
    <property type="match status" value="1"/>
</dbReference>
<feature type="transmembrane region" description="Helical" evidence="10">
    <location>
        <begin position="682"/>
        <end position="700"/>
    </location>
</feature>
<keyword evidence="4 10" id="KW-0812">Transmembrane</keyword>
<feature type="domain" description="Nicastrin small lobe" evidence="12">
    <location>
        <begin position="34"/>
        <end position="219"/>
    </location>
</feature>
<proteinExistence type="inferred from homology"/>